<feature type="region of interest" description="Disordered" evidence="1">
    <location>
        <begin position="399"/>
        <end position="420"/>
    </location>
</feature>
<accession>A0A8S9WW42</accession>
<dbReference type="Proteomes" id="UP000466442">
    <property type="component" value="Unassembled WGS sequence"/>
</dbReference>
<sequence length="692" mass="79172">MSHLFFRQLIYVSMGPSSKAPKTEVSVEQIMAMETGQMMNLIKMSYGCASLEDLTSLVSSFLSEIKPPKKSSDDHMIYTTKEDPEKKKCRIKERLVFFHSVFLEISKPKCNDAYLSAMSDLLALYIDLEVTTCMESLEPENKKRSKRREKEEKEKRTKDLLSRILSSLYVMLDKSEDHILDTILKLKPPFSGDDTKNEIFHSIYALLYRSVAKRGTNRQVRDLTYVRYILIYKLWDNIAKDDDREEVIKQAATRLRPPPGFLIRRRTLPRILPKPPKEVENLTEFFLRERFNMRKSAKKLLEETSQAAHQSTMFPNLSCKPRLLNPRIQESVRVPSPTPNAPLEEITTPQSMIDDLWTRLRAEAPISETSLYDQVTYFKEPRKLSVTKINNILNRHNVQVKKEPRKKSSKKLGPKGAEKVVRSPKIKGEVGRAVRKPNPQTSSIDKDLGNNKRKKVRDIQLPVLKKIKVDFREPDNVQPSYETFKKEPPVISAAVSPFIANVTKSSQSQMLHAQYAMKDKPNMVDVSVSSVEDFDWTMDILKQSLDPKQEQGWQQSCSRYSEKQLMPLNDKSVQSVFGKTYFQVEDQMKDAVQLSCGLAQKKDPLKINMEGSLGMAVDTQFAPDLSGFMWGSLEGSTQYPGPEDPIIDPLLSEWFNECPLDGLKPPKNFISIEPVVENADALAIPIIYSSHP</sequence>
<proteinExistence type="predicted"/>
<reference evidence="2" key="1">
    <citation type="journal article" date="2021" name="Mol. Ecol. Resour.">
        <title>Apolygus lucorum genome provides insights into omnivorousness and mesophyll feeding.</title>
        <authorList>
            <person name="Liu Y."/>
            <person name="Liu H."/>
            <person name="Wang H."/>
            <person name="Huang T."/>
            <person name="Liu B."/>
            <person name="Yang B."/>
            <person name="Yin L."/>
            <person name="Li B."/>
            <person name="Zhang Y."/>
            <person name="Zhang S."/>
            <person name="Jiang F."/>
            <person name="Zhang X."/>
            <person name="Ren Y."/>
            <person name="Wang B."/>
            <person name="Wang S."/>
            <person name="Lu Y."/>
            <person name="Wu K."/>
            <person name="Fan W."/>
            <person name="Wang G."/>
        </authorList>
    </citation>
    <scope>NUCLEOTIDE SEQUENCE</scope>
    <source>
        <strain evidence="2">12Hb</strain>
    </source>
</reference>
<evidence type="ECO:0000313" key="3">
    <source>
        <dbReference type="Proteomes" id="UP000466442"/>
    </source>
</evidence>
<evidence type="ECO:0000313" key="2">
    <source>
        <dbReference type="EMBL" id="KAF6200444.1"/>
    </source>
</evidence>
<dbReference type="OrthoDB" id="7673806at2759"/>
<gene>
    <name evidence="2" type="ORF">GE061_004887</name>
</gene>
<dbReference type="EMBL" id="WIXP02000013">
    <property type="protein sequence ID" value="KAF6200444.1"/>
    <property type="molecule type" value="Genomic_DNA"/>
</dbReference>
<comment type="caution">
    <text evidence="2">The sequence shown here is derived from an EMBL/GenBank/DDBJ whole genome shotgun (WGS) entry which is preliminary data.</text>
</comment>
<name>A0A8S9WW42_APOLU</name>
<organism evidence="2 3">
    <name type="scientific">Apolygus lucorum</name>
    <name type="common">Small green plant bug</name>
    <name type="synonym">Lygocoris lucorum</name>
    <dbReference type="NCBI Taxonomy" id="248454"/>
    <lineage>
        <taxon>Eukaryota</taxon>
        <taxon>Metazoa</taxon>
        <taxon>Ecdysozoa</taxon>
        <taxon>Arthropoda</taxon>
        <taxon>Hexapoda</taxon>
        <taxon>Insecta</taxon>
        <taxon>Pterygota</taxon>
        <taxon>Neoptera</taxon>
        <taxon>Paraneoptera</taxon>
        <taxon>Hemiptera</taxon>
        <taxon>Heteroptera</taxon>
        <taxon>Panheteroptera</taxon>
        <taxon>Cimicomorpha</taxon>
        <taxon>Miridae</taxon>
        <taxon>Mirini</taxon>
        <taxon>Apolygus</taxon>
    </lineage>
</organism>
<keyword evidence="3" id="KW-1185">Reference proteome</keyword>
<protein>
    <submittedName>
        <fullName evidence="2">Uncharacterized protein</fullName>
    </submittedName>
</protein>
<dbReference type="AlphaFoldDB" id="A0A8S9WW42"/>
<evidence type="ECO:0000256" key="1">
    <source>
        <dbReference type="SAM" id="MobiDB-lite"/>
    </source>
</evidence>
<feature type="compositionally biased region" description="Basic residues" evidence="1">
    <location>
        <begin position="403"/>
        <end position="413"/>
    </location>
</feature>